<dbReference type="GO" id="GO:0016747">
    <property type="term" value="F:acyltransferase activity, transferring groups other than amino-acyl groups"/>
    <property type="evidence" value="ECO:0007669"/>
    <property type="project" value="TreeGrafter"/>
</dbReference>
<dbReference type="PANTHER" id="PTHR48098:SF1">
    <property type="entry name" value="DIACYLGLYCEROL ACYLTRANSFERASE_MYCOLYLTRANSFERASE AG85A"/>
    <property type="match status" value="1"/>
</dbReference>
<dbReference type="RefSeq" id="WP_025656424.1">
    <property type="nucleotide sequence ID" value="NZ_QVIA01000030.1"/>
</dbReference>
<name>A0A3E2WGI8_9FIRM</name>
<gene>
    <name evidence="1" type="ORF">DWX41_19910</name>
</gene>
<dbReference type="Gene3D" id="3.40.50.1820">
    <property type="entry name" value="alpha/beta hydrolase"/>
    <property type="match status" value="1"/>
</dbReference>
<dbReference type="PANTHER" id="PTHR48098">
    <property type="entry name" value="ENTEROCHELIN ESTERASE-RELATED"/>
    <property type="match status" value="1"/>
</dbReference>
<dbReference type="AlphaFoldDB" id="A0A3E2WGI8"/>
<dbReference type="InterPro" id="IPR000801">
    <property type="entry name" value="Esterase-like"/>
</dbReference>
<evidence type="ECO:0000313" key="2">
    <source>
        <dbReference type="Proteomes" id="UP000261111"/>
    </source>
</evidence>
<proteinExistence type="predicted"/>
<dbReference type="GeneID" id="93335425"/>
<dbReference type="Pfam" id="PF00756">
    <property type="entry name" value="Esterase"/>
    <property type="match status" value="1"/>
</dbReference>
<organism evidence="1 2">
    <name type="scientific">Hungatella hathewayi</name>
    <dbReference type="NCBI Taxonomy" id="154046"/>
    <lineage>
        <taxon>Bacteria</taxon>
        <taxon>Bacillati</taxon>
        <taxon>Bacillota</taxon>
        <taxon>Clostridia</taxon>
        <taxon>Lachnospirales</taxon>
        <taxon>Lachnospiraceae</taxon>
        <taxon>Hungatella</taxon>
    </lineage>
</organism>
<comment type="caution">
    <text evidence="1">The sequence shown here is derived from an EMBL/GenBank/DDBJ whole genome shotgun (WGS) entry which is preliminary data.</text>
</comment>
<dbReference type="SUPFAM" id="SSF53474">
    <property type="entry name" value="alpha/beta-Hydrolases"/>
    <property type="match status" value="1"/>
</dbReference>
<accession>A0A3E2WGI8</accession>
<protein>
    <recommendedName>
        <fullName evidence="3">S-formylglutathione hydrolase</fullName>
    </recommendedName>
</protein>
<dbReference type="InterPro" id="IPR029058">
    <property type="entry name" value="AB_hydrolase_fold"/>
</dbReference>
<dbReference type="EMBL" id="QVIA01000030">
    <property type="protein sequence ID" value="RGC25791.1"/>
    <property type="molecule type" value="Genomic_DNA"/>
</dbReference>
<reference evidence="1 2" key="1">
    <citation type="submission" date="2018-08" db="EMBL/GenBank/DDBJ databases">
        <title>A genome reference for cultivated species of the human gut microbiota.</title>
        <authorList>
            <person name="Zou Y."/>
            <person name="Xue W."/>
            <person name="Luo G."/>
        </authorList>
    </citation>
    <scope>NUCLEOTIDE SEQUENCE [LARGE SCALE GENOMIC DNA]</scope>
    <source>
        <strain evidence="1 2">AF19-21</strain>
    </source>
</reference>
<evidence type="ECO:0000313" key="1">
    <source>
        <dbReference type="EMBL" id="RGC25791.1"/>
    </source>
</evidence>
<evidence type="ECO:0008006" key="3">
    <source>
        <dbReference type="Google" id="ProtNLM"/>
    </source>
</evidence>
<dbReference type="Proteomes" id="UP000261111">
    <property type="component" value="Unassembled WGS sequence"/>
</dbReference>
<sequence length="290" mass="33250">MGLLRFSFRSEILSLHTNVTVTFPSEDMTYYPLTEPKREEGVAARRQWEYREGMKLQTVYLLHGGGDDDTCVVRKSNIERYAQENCVMTVTAQVNDSFFMDTQYGYKYFTFMTEELPKVIQTMFPSSPKREDNFVVGLAMGGNGSLALGLKRPDLYQACVDLSGGIGCSVDTDAFIEQVRTLEMRRMQATFGDPDRLRDSEYDLGGYVKRHLAKGTALPEIFIAVGENDFIRDVVRRDRNALAKLGVSFHYEEAPGYTHDWNFWDPYLKKALDEWLPLRKMPIYTQKGIS</sequence>
<dbReference type="InterPro" id="IPR050583">
    <property type="entry name" value="Mycobacterial_A85_antigen"/>
</dbReference>